<evidence type="ECO:0000259" key="1">
    <source>
        <dbReference type="Pfam" id="PF24626"/>
    </source>
</evidence>
<dbReference type="InterPro" id="IPR056924">
    <property type="entry name" value="SH3_Tf2-1"/>
</dbReference>
<feature type="domain" description="Tf2-1-like SH3-like" evidence="1">
    <location>
        <begin position="4"/>
        <end position="54"/>
    </location>
</feature>
<evidence type="ECO:0000313" key="2">
    <source>
        <dbReference type="EMBL" id="MBW0472090.1"/>
    </source>
</evidence>
<dbReference type="Proteomes" id="UP000765509">
    <property type="component" value="Unassembled WGS sequence"/>
</dbReference>
<protein>
    <recommendedName>
        <fullName evidence="1">Tf2-1-like SH3-like domain-containing protein</fullName>
    </recommendedName>
</protein>
<name>A0A9Q3GM99_9BASI</name>
<proteinExistence type="predicted"/>
<dbReference type="Pfam" id="PF24626">
    <property type="entry name" value="SH3_Tf2-1"/>
    <property type="match status" value="1"/>
</dbReference>
<dbReference type="EMBL" id="AVOT02002968">
    <property type="protein sequence ID" value="MBW0472090.1"/>
    <property type="molecule type" value="Genomic_DNA"/>
</dbReference>
<organism evidence="2 3">
    <name type="scientific">Austropuccinia psidii MF-1</name>
    <dbReference type="NCBI Taxonomy" id="1389203"/>
    <lineage>
        <taxon>Eukaryota</taxon>
        <taxon>Fungi</taxon>
        <taxon>Dikarya</taxon>
        <taxon>Basidiomycota</taxon>
        <taxon>Pucciniomycotina</taxon>
        <taxon>Pucciniomycetes</taxon>
        <taxon>Pucciniales</taxon>
        <taxon>Sphaerophragmiaceae</taxon>
        <taxon>Austropuccinia</taxon>
    </lineage>
</organism>
<keyword evidence="3" id="KW-1185">Reference proteome</keyword>
<evidence type="ECO:0000313" key="3">
    <source>
        <dbReference type="Proteomes" id="UP000765509"/>
    </source>
</evidence>
<dbReference type="InterPro" id="IPR016197">
    <property type="entry name" value="Chromo-like_dom_sf"/>
</dbReference>
<sequence>MNIKTTRPTKKLSERWLGPFEVLKRMGSHAYHLKFPFQWNSVHPAFHVSLLEPIKQSSIPNQNQFPPSPALVEDQEEWEVTQVLDSKLKRGKLWYLLECKGFIEYCHNAVCQTSAKGTLAKRAIKTVERPINTGKF</sequence>
<accession>A0A9Q3GM99</accession>
<dbReference type="SUPFAM" id="SSF54160">
    <property type="entry name" value="Chromo domain-like"/>
    <property type="match status" value="1"/>
</dbReference>
<gene>
    <name evidence="2" type="ORF">O181_011805</name>
</gene>
<comment type="caution">
    <text evidence="2">The sequence shown here is derived from an EMBL/GenBank/DDBJ whole genome shotgun (WGS) entry which is preliminary data.</text>
</comment>
<reference evidence="2" key="1">
    <citation type="submission" date="2021-03" db="EMBL/GenBank/DDBJ databases">
        <title>Draft genome sequence of rust myrtle Austropuccinia psidii MF-1, a brazilian biotype.</title>
        <authorList>
            <person name="Quecine M.C."/>
            <person name="Pachon D.M.R."/>
            <person name="Bonatelli M.L."/>
            <person name="Correr F.H."/>
            <person name="Franceschini L.M."/>
            <person name="Leite T.F."/>
            <person name="Margarido G.R.A."/>
            <person name="Almeida C.A."/>
            <person name="Ferrarezi J.A."/>
            <person name="Labate C.A."/>
        </authorList>
    </citation>
    <scope>NUCLEOTIDE SEQUENCE</scope>
    <source>
        <strain evidence="2">MF-1</strain>
    </source>
</reference>
<dbReference type="AlphaFoldDB" id="A0A9Q3GM99"/>